<accession>A0A8J6DUP1</accession>
<dbReference type="AlphaFoldDB" id="A0A8J6DUP1"/>
<dbReference type="Proteomes" id="UP000700334">
    <property type="component" value="Unassembled WGS sequence"/>
</dbReference>
<reference evidence="1" key="1">
    <citation type="journal article" date="2021" name="Evol. Appl.">
        <title>The genome of the Pyrenean desman and the effects of bottlenecks and inbreeding on the genomic landscape of an endangered species.</title>
        <authorList>
            <person name="Escoda L."/>
            <person name="Castresana J."/>
        </authorList>
    </citation>
    <scope>NUCLEOTIDE SEQUENCE</scope>
    <source>
        <strain evidence="1">IBE-C5619</strain>
    </source>
</reference>
<name>A0A8J6DUP1_GALPY</name>
<gene>
    <name evidence="1" type="ORF">J0S82_019886</name>
</gene>
<sequence>MTRLERSSHRTVISKVPGELVAREGKCTSRARVAVTATPVHCGRTVRCSFAIRPPPGPGRTETLRRLYCRFVMWRSRAV</sequence>
<keyword evidence="2" id="KW-1185">Reference proteome</keyword>
<evidence type="ECO:0000313" key="1">
    <source>
        <dbReference type="EMBL" id="KAG8520535.1"/>
    </source>
</evidence>
<proteinExistence type="predicted"/>
<comment type="caution">
    <text evidence="1">The sequence shown here is derived from an EMBL/GenBank/DDBJ whole genome shotgun (WGS) entry which is preliminary data.</text>
</comment>
<organism evidence="1 2">
    <name type="scientific">Galemys pyrenaicus</name>
    <name type="common">Iberian desman</name>
    <name type="synonym">Pyrenean desman</name>
    <dbReference type="NCBI Taxonomy" id="202257"/>
    <lineage>
        <taxon>Eukaryota</taxon>
        <taxon>Metazoa</taxon>
        <taxon>Chordata</taxon>
        <taxon>Craniata</taxon>
        <taxon>Vertebrata</taxon>
        <taxon>Euteleostomi</taxon>
        <taxon>Mammalia</taxon>
        <taxon>Eutheria</taxon>
        <taxon>Laurasiatheria</taxon>
        <taxon>Eulipotyphla</taxon>
        <taxon>Talpidae</taxon>
        <taxon>Galemys</taxon>
    </lineage>
</organism>
<evidence type="ECO:0000313" key="2">
    <source>
        <dbReference type="Proteomes" id="UP000700334"/>
    </source>
</evidence>
<dbReference type="EMBL" id="JAGFMF010011568">
    <property type="protein sequence ID" value="KAG8520535.1"/>
    <property type="molecule type" value="Genomic_DNA"/>
</dbReference>
<protein>
    <submittedName>
        <fullName evidence="1">Uncharacterized protein</fullName>
    </submittedName>
</protein>